<dbReference type="InterPro" id="IPR011050">
    <property type="entry name" value="Pectin_lyase_fold/virulence"/>
</dbReference>
<dbReference type="Pfam" id="PF12951">
    <property type="entry name" value="PATR"/>
    <property type="match status" value="12"/>
</dbReference>
<feature type="domain" description="Autotransporter" evidence="3">
    <location>
        <begin position="1848"/>
        <end position="2130"/>
    </location>
</feature>
<dbReference type="InterPro" id="IPR005546">
    <property type="entry name" value="Autotransporte_beta"/>
</dbReference>
<evidence type="ECO:0000313" key="4">
    <source>
        <dbReference type="EMBL" id="NEU99078.1"/>
    </source>
</evidence>
<dbReference type="InterPro" id="IPR036709">
    <property type="entry name" value="Autotransporte_beta_dom_sf"/>
</dbReference>
<evidence type="ECO:0000313" key="5">
    <source>
        <dbReference type="Proteomes" id="UP000468531"/>
    </source>
</evidence>
<dbReference type="SMART" id="SM00869">
    <property type="entry name" value="Autotransporter"/>
    <property type="match status" value="1"/>
</dbReference>
<dbReference type="Proteomes" id="UP000468531">
    <property type="component" value="Unassembled WGS sequence"/>
</dbReference>
<dbReference type="Gene3D" id="2.160.20.20">
    <property type="match status" value="5"/>
</dbReference>
<dbReference type="InterPro" id="IPR013425">
    <property type="entry name" value="Autotrns_rpt"/>
</dbReference>
<dbReference type="NCBIfam" id="TIGR02601">
    <property type="entry name" value="autotrns_rpt"/>
    <property type="match status" value="10"/>
</dbReference>
<sequence length="2130" mass="207211">MIATADQGSSIKGGNGGNGGNGGDIGQQQFSGTGSGGAGGRGGNGGTGVVLAGGASLTTSAGTSVSGGNGGAGGTGGAGNIQIFNDGKDVSGNGGTGGNGGLGVAVGYGAAVVNGAGATIAGGNAGRGGNAGIPLGVPFNPPYCCTNGANGVAGAGIVGSGQANIIDAGTIEGGLNVDGSRAAAITFGGGNNRLELQSGYNIIGNVVATQDLNNPNTLALGGSQNASFDLSGLGSQYQGFTNFEKVGTSAWTLSGVNGLIGSIKVQQGDLTLGAQAFFSGASLAVSGSGALHLVSGGQFSTSGQATIATGNPLATIDVTGANAMFSAHGLDVESGALTIANGGWGRINSDAVLAGAAGGSTTVQVSGANSYLGVLGALNIGASGTASVTIDNGAVVEALNNANIGNITDLGTTSTVTVNGAGSALKAAQISIGNGALTLSDGGRAFANSNSIVVSQAGGSASLNIGAAAGAAAAAPGALGETETLAINSHGTLVFNHTSSDYTFANRVIGNGAINLLAGTTIFSGDDSQFTGKTTVAGSTLVVAKSGNLGGTLSVNTGGRLEGLGAVGSTTINNGGSIAPSSNGALTVNGNLALHTGAAFEYHLADPSSSLSATPATGASVINVNGNLALNGAGLDVLGNGADPSLGYHRLIHYTGTLSETNGGLTVASFPPSSPIAYLYTVDTTTSANNVDLLVLPNGVNVLQVWGGGTNGVGMGSGTWNASNTNWLDPIGGIAPTLWGSGYGIFRGPGGTVTVDGPQSAIGLQFAGGAYTLAPGTAGSLNLVKSTAVGIAVPGIDVLAGETATVGVTISGTDGLQKTSDGTLILGGANTYSGGTIISGGVLQISSDANLGAPSGGLTLNSATLRTTANITSARAVSLLGTGAFDTAAGTTLSLSGNMIGAGSLTKLGDGTLALSGSNAWSGGTTITAGTLVGVSAGALPNSTDYTLTGGTLDLNNNNLVMRSLSGSGGEVALGSARLTVDQATDTYYGGIVSGSGGLTKSGAGLLLLTGNNTYGGGTIISGGTLAVGSDSNLGAPTVAISMSNGSTLATLGNITTARNFDVASVATLYTYGLTTLTVTGAISGSGTLVKDGLGTLTLTGTNNYGGTTAISTIISEGTLQLGNGGNSGSITGDVVNNGVFAFNRADTMTFGGAISGSGAVTQIGTGATILTGTNTYTGNTFIEAGTLQLGNGGTSGSITGGVLNNGALVFNRSDITTFAGLIAGNGSLTQAGSGKTILTTDNTYLGGTTITAGTLQLGNGGTSGWITGNVTNNGTLTFNRSDAIIFDGTITGTGAVNQLGSGAIVFSANNSYVGGTTIAAGALVLGNGGISGTIVGDVTNNSVLAFNRSDTSVFAGAITGTGAVQQIGAGTTVLTGTNTYSGGTLIAAGTLQLGNGGTSGSISGNVINNGVLAFNRSDTLLFAGAITGTGAVQQIGPGAMVLTGTSTYHGGTLIAAGTLQLGNGGTSGSIIGDVQNEGTLAFNRADTVVFAGNVTGAGALAQIGSGTTVLTGNNSFSGGTTIAAGTLVVGDGDTSGTLTGNVVNKGTLAFYRSDTSVFADTISGTGALAQIGSGTTRLNGISSYTGATDIYAGRLSVNGSIASSTLTTVHAGGTLGGNGIVGQTLVDGGTLSPGNSVGTLTVQGNLTFTAAAAYLAELNSVTSDRVNVSGIAKPGGATVVAVYTGDGYVKTRYTLLNAAGGVQGTFGGLINTNLPASFNPSLSYDPNNVYLDLKLAYTGLNANQQSVAYALSSAFSSAGAIPLAVGGLTPAGLTVASGELATGVQQTTVDAMGLFMATMTDPSVAGRTGWPSVDVRTTPGYAAAKRNEPGAARDALAALPGAMAAISFDQRWGVWAAGFGGARITDGNDVVGSHSLTDRIYGAAVGADYRLSADTLLGFAMAGGATSFDLANGLGSGRSDLFQAGVYAYHHIGAAYVSAALAYGWQDVTTDRTVALAGGGRLRAGFQVNAFSGRLEGGYRFATPWAGLTPYAAWQFVTLDLPSYAEGVLARGNIFALNYASRSETASLSELGLYTDKSFALDNAVLTLRGRAAWVHNFDIDRSVAATFQALPQASFFVRGAALATDAARTTASVDLKWINGWSVAGTFEGELSGPSTSLTGKGTVSYQW</sequence>
<comment type="caution">
    <text evidence="4">The sequence shown here is derived from an EMBL/GenBank/DDBJ whole genome shotgun (WGS) entry which is preliminary data.</text>
</comment>
<dbReference type="SUPFAM" id="SSF103515">
    <property type="entry name" value="Autotransporter"/>
    <property type="match status" value="1"/>
</dbReference>
<protein>
    <submittedName>
        <fullName evidence="4">Autotransporter domain-containing protein</fullName>
    </submittedName>
</protein>
<keyword evidence="5" id="KW-1185">Reference proteome</keyword>
<dbReference type="InterPro" id="IPR012332">
    <property type="entry name" value="Autotransporter_pectin_lyase_C"/>
</dbReference>
<dbReference type="PANTHER" id="PTHR35037">
    <property type="entry name" value="C-TERMINAL REGION OF AIDA-LIKE PROTEIN"/>
    <property type="match status" value="1"/>
</dbReference>
<evidence type="ECO:0000259" key="3">
    <source>
        <dbReference type="PROSITE" id="PS51208"/>
    </source>
</evidence>
<dbReference type="SUPFAM" id="SSF51126">
    <property type="entry name" value="Pectin lyase-like"/>
    <property type="match status" value="5"/>
</dbReference>
<keyword evidence="1" id="KW-0732">Signal</keyword>
<gene>
    <name evidence="4" type="ORF">FNJ47_25430</name>
</gene>
<organism evidence="4 5">
    <name type="scientific">Bradyrhizobium uaiense</name>
    <dbReference type="NCBI Taxonomy" id="2594946"/>
    <lineage>
        <taxon>Bacteria</taxon>
        <taxon>Pseudomonadati</taxon>
        <taxon>Pseudomonadota</taxon>
        <taxon>Alphaproteobacteria</taxon>
        <taxon>Hyphomicrobiales</taxon>
        <taxon>Nitrobacteraceae</taxon>
        <taxon>Bradyrhizobium</taxon>
    </lineage>
</organism>
<feature type="compositionally biased region" description="Polar residues" evidence="2">
    <location>
        <begin position="1"/>
        <end position="10"/>
    </location>
</feature>
<dbReference type="InterPro" id="IPR051551">
    <property type="entry name" value="Autotransporter_adhesion"/>
</dbReference>
<reference evidence="4 5" key="1">
    <citation type="journal article" date="2020" name="Arch. Microbiol.">
        <title>Bradyrhizobium uaiense sp. nov., a new highly efficient cowpea symbiont.</title>
        <authorList>
            <person name="Cabral Michel D."/>
            <person name="Azarias Guimaraes A."/>
            <person name="Martins da Costa E."/>
            <person name="Soares de Carvalho T."/>
            <person name="Balsanelli E."/>
            <person name="Willems A."/>
            <person name="Maltempi de Souza E."/>
            <person name="de Souza Moreira F.M."/>
        </authorList>
    </citation>
    <scope>NUCLEOTIDE SEQUENCE [LARGE SCALE GENOMIC DNA]</scope>
    <source>
        <strain evidence="4 5">UFLA 03-164</strain>
    </source>
</reference>
<evidence type="ECO:0000256" key="1">
    <source>
        <dbReference type="ARBA" id="ARBA00022729"/>
    </source>
</evidence>
<dbReference type="Gene3D" id="2.40.128.130">
    <property type="entry name" value="Autotransporter beta-domain"/>
    <property type="match status" value="1"/>
</dbReference>
<dbReference type="EMBL" id="VKHP01000116">
    <property type="protein sequence ID" value="NEU99078.1"/>
    <property type="molecule type" value="Genomic_DNA"/>
</dbReference>
<feature type="compositionally biased region" description="Gly residues" evidence="2">
    <location>
        <begin position="11"/>
        <end position="25"/>
    </location>
</feature>
<dbReference type="PROSITE" id="PS51208">
    <property type="entry name" value="AUTOTRANSPORTER"/>
    <property type="match status" value="1"/>
</dbReference>
<dbReference type="PANTHER" id="PTHR35037:SF3">
    <property type="entry name" value="C-TERMINAL REGION OF AIDA-LIKE PROTEIN"/>
    <property type="match status" value="1"/>
</dbReference>
<evidence type="ECO:0000256" key="2">
    <source>
        <dbReference type="SAM" id="MobiDB-lite"/>
    </source>
</evidence>
<feature type="region of interest" description="Disordered" evidence="2">
    <location>
        <begin position="1"/>
        <end position="42"/>
    </location>
</feature>
<proteinExistence type="predicted"/>
<accession>A0A6P1BL53</accession>
<name>A0A6P1BL53_9BRAD</name>
<feature type="compositionally biased region" description="Gly residues" evidence="2">
    <location>
        <begin position="33"/>
        <end position="42"/>
    </location>
</feature>